<proteinExistence type="predicted"/>
<evidence type="ECO:0000313" key="1">
    <source>
        <dbReference type="EMBL" id="KAL3630389.1"/>
    </source>
</evidence>
<gene>
    <name evidence="1" type="ORF">CASFOL_023373</name>
</gene>
<protein>
    <recommendedName>
        <fullName evidence="3">Ubiquitin-like protease family profile domain-containing protein</fullName>
    </recommendedName>
</protein>
<reference evidence="2" key="1">
    <citation type="journal article" date="2024" name="IScience">
        <title>Strigolactones Initiate the Formation of Haustorium-like Structures in Castilleja.</title>
        <authorList>
            <person name="Buerger M."/>
            <person name="Peterson D."/>
            <person name="Chory J."/>
        </authorList>
    </citation>
    <scope>NUCLEOTIDE SEQUENCE [LARGE SCALE GENOMIC DNA]</scope>
</reference>
<keyword evidence="2" id="KW-1185">Reference proteome</keyword>
<sequence>MQFIFPVYQAEHLYIICVNIKGGRVDVVDNSPAMQNLPMRHKYGTVTPMLGNYMVKFLLSIGLKTKAKKLCGSRVYRVDMPWHDDANKIDCAIYAMRHMDRYFGQPHKEWDCGITLGGSSRQLKNFREKYCAAILADELNNLHKHNMV</sequence>
<name>A0ABD3CLJ3_9LAMI</name>
<dbReference type="AlphaFoldDB" id="A0ABD3CLJ3"/>
<evidence type="ECO:0000313" key="2">
    <source>
        <dbReference type="Proteomes" id="UP001632038"/>
    </source>
</evidence>
<accession>A0ABD3CLJ3</accession>
<organism evidence="1 2">
    <name type="scientific">Castilleja foliolosa</name>
    <dbReference type="NCBI Taxonomy" id="1961234"/>
    <lineage>
        <taxon>Eukaryota</taxon>
        <taxon>Viridiplantae</taxon>
        <taxon>Streptophyta</taxon>
        <taxon>Embryophyta</taxon>
        <taxon>Tracheophyta</taxon>
        <taxon>Spermatophyta</taxon>
        <taxon>Magnoliopsida</taxon>
        <taxon>eudicotyledons</taxon>
        <taxon>Gunneridae</taxon>
        <taxon>Pentapetalae</taxon>
        <taxon>asterids</taxon>
        <taxon>lamiids</taxon>
        <taxon>Lamiales</taxon>
        <taxon>Orobanchaceae</taxon>
        <taxon>Pedicularideae</taxon>
        <taxon>Castillejinae</taxon>
        <taxon>Castilleja</taxon>
    </lineage>
</organism>
<evidence type="ECO:0008006" key="3">
    <source>
        <dbReference type="Google" id="ProtNLM"/>
    </source>
</evidence>
<dbReference type="Gene3D" id="3.40.395.10">
    <property type="entry name" value="Adenoviral Proteinase, Chain A"/>
    <property type="match status" value="1"/>
</dbReference>
<comment type="caution">
    <text evidence="1">The sequence shown here is derived from an EMBL/GenBank/DDBJ whole genome shotgun (WGS) entry which is preliminary data.</text>
</comment>
<dbReference type="Proteomes" id="UP001632038">
    <property type="component" value="Unassembled WGS sequence"/>
</dbReference>
<dbReference type="EMBL" id="JAVIJP010000032">
    <property type="protein sequence ID" value="KAL3630389.1"/>
    <property type="molecule type" value="Genomic_DNA"/>
</dbReference>